<evidence type="ECO:0000313" key="2">
    <source>
        <dbReference type="Proteomes" id="UP000593568"/>
    </source>
</evidence>
<keyword evidence="2" id="KW-1185">Reference proteome</keyword>
<proteinExistence type="predicted"/>
<dbReference type="EMBL" id="JABEZW010000013">
    <property type="protein sequence ID" value="MBA0783169.1"/>
    <property type="molecule type" value="Genomic_DNA"/>
</dbReference>
<dbReference type="Proteomes" id="UP000593568">
    <property type="component" value="Unassembled WGS sequence"/>
</dbReference>
<gene>
    <name evidence="1" type="ORF">Gotri_000932</name>
</gene>
<reference evidence="1 2" key="1">
    <citation type="journal article" date="2019" name="Genome Biol. Evol.">
        <title>Insights into the evolution of the New World diploid cottons (Gossypium, subgenus Houzingenia) based on genome sequencing.</title>
        <authorList>
            <person name="Grover C.E."/>
            <person name="Arick M.A. 2nd"/>
            <person name="Thrash A."/>
            <person name="Conover J.L."/>
            <person name="Sanders W.S."/>
            <person name="Peterson D.G."/>
            <person name="Frelichowski J.E."/>
            <person name="Scheffler J.A."/>
            <person name="Scheffler B.E."/>
            <person name="Wendel J.F."/>
        </authorList>
    </citation>
    <scope>NUCLEOTIDE SEQUENCE [LARGE SCALE GENOMIC DNA]</scope>
    <source>
        <strain evidence="1">8</strain>
        <tissue evidence="1">Leaf</tissue>
    </source>
</reference>
<evidence type="ECO:0000313" key="1">
    <source>
        <dbReference type="EMBL" id="MBA0783169.1"/>
    </source>
</evidence>
<sequence>MGPLTSVDWSATCEQLLGKVTNKFRGSWIEMEWSKDNFKTIKAFLSDVEKEQFAHAFILSLIEGLLMSDKSQNLVHLR</sequence>
<dbReference type="AlphaFoldDB" id="A0A7J9FCX1"/>
<protein>
    <submittedName>
        <fullName evidence="1">Uncharacterized protein</fullName>
    </submittedName>
</protein>
<name>A0A7J9FCX1_9ROSI</name>
<accession>A0A7J9FCX1</accession>
<organism evidence="1 2">
    <name type="scientific">Gossypium trilobum</name>
    <dbReference type="NCBI Taxonomy" id="34281"/>
    <lineage>
        <taxon>Eukaryota</taxon>
        <taxon>Viridiplantae</taxon>
        <taxon>Streptophyta</taxon>
        <taxon>Embryophyta</taxon>
        <taxon>Tracheophyta</taxon>
        <taxon>Spermatophyta</taxon>
        <taxon>Magnoliopsida</taxon>
        <taxon>eudicotyledons</taxon>
        <taxon>Gunneridae</taxon>
        <taxon>Pentapetalae</taxon>
        <taxon>rosids</taxon>
        <taxon>malvids</taxon>
        <taxon>Malvales</taxon>
        <taxon>Malvaceae</taxon>
        <taxon>Malvoideae</taxon>
        <taxon>Gossypium</taxon>
    </lineage>
</organism>
<comment type="caution">
    <text evidence="1">The sequence shown here is derived from an EMBL/GenBank/DDBJ whole genome shotgun (WGS) entry which is preliminary data.</text>
</comment>